<dbReference type="CDD" id="cd00397">
    <property type="entry name" value="DNA_BRE_C"/>
    <property type="match status" value="1"/>
</dbReference>
<reference evidence="6 7" key="1">
    <citation type="submission" date="2018-04" db="EMBL/GenBank/DDBJ databases">
        <title>Pseudomonas sp. nov., isolated from mangrove soil.</title>
        <authorList>
            <person name="Chen C."/>
        </authorList>
    </citation>
    <scope>NUCLEOTIDE SEQUENCE [LARGE SCALE GENOMIC DNA]</scope>
    <source>
        <strain evidence="6 7">TC-11</strain>
    </source>
</reference>
<accession>A0A2T5PD51</accession>
<dbReference type="InterPro" id="IPR002104">
    <property type="entry name" value="Integrase_catalytic"/>
</dbReference>
<dbReference type="GO" id="GO:0006310">
    <property type="term" value="P:DNA recombination"/>
    <property type="evidence" value="ECO:0007669"/>
    <property type="project" value="UniProtKB-KW"/>
</dbReference>
<dbReference type="GO" id="GO:0015074">
    <property type="term" value="P:DNA integration"/>
    <property type="evidence" value="ECO:0007669"/>
    <property type="project" value="UniProtKB-KW"/>
</dbReference>
<evidence type="ECO:0000256" key="1">
    <source>
        <dbReference type="ARBA" id="ARBA00008857"/>
    </source>
</evidence>
<organism evidence="6 7">
    <name type="scientific">Pseudomonas mangrovi</name>
    <dbReference type="NCBI Taxonomy" id="2161748"/>
    <lineage>
        <taxon>Bacteria</taxon>
        <taxon>Pseudomonadati</taxon>
        <taxon>Pseudomonadota</taxon>
        <taxon>Gammaproteobacteria</taxon>
        <taxon>Pseudomonadales</taxon>
        <taxon>Pseudomonadaceae</taxon>
        <taxon>Pseudomonas</taxon>
    </lineage>
</organism>
<keyword evidence="3" id="KW-0238">DNA-binding</keyword>
<comment type="caution">
    <text evidence="6">The sequence shown here is derived from an EMBL/GenBank/DDBJ whole genome shotgun (WGS) entry which is preliminary data.</text>
</comment>
<dbReference type="SUPFAM" id="SSF56349">
    <property type="entry name" value="DNA breaking-rejoining enzymes"/>
    <property type="match status" value="1"/>
</dbReference>
<gene>
    <name evidence="6" type="ORF">DBO85_03015</name>
</gene>
<dbReference type="PANTHER" id="PTHR30349:SF41">
    <property type="entry name" value="INTEGRASE_RECOMBINASE PROTEIN MJ0367-RELATED"/>
    <property type="match status" value="1"/>
</dbReference>
<keyword evidence="7" id="KW-1185">Reference proteome</keyword>
<dbReference type="PANTHER" id="PTHR30349">
    <property type="entry name" value="PHAGE INTEGRASE-RELATED"/>
    <property type="match status" value="1"/>
</dbReference>
<dbReference type="InterPro" id="IPR050090">
    <property type="entry name" value="Tyrosine_recombinase_XerCD"/>
</dbReference>
<evidence type="ECO:0000313" key="7">
    <source>
        <dbReference type="Proteomes" id="UP000244064"/>
    </source>
</evidence>
<name>A0A2T5PD51_9PSED</name>
<keyword evidence="4" id="KW-0233">DNA recombination</keyword>
<proteinExistence type="inferred from homology"/>
<evidence type="ECO:0000259" key="5">
    <source>
        <dbReference type="PROSITE" id="PS51898"/>
    </source>
</evidence>
<dbReference type="InterPro" id="IPR013762">
    <property type="entry name" value="Integrase-like_cat_sf"/>
</dbReference>
<evidence type="ECO:0000313" key="6">
    <source>
        <dbReference type="EMBL" id="PTU75659.1"/>
    </source>
</evidence>
<dbReference type="InterPro" id="IPR011010">
    <property type="entry name" value="DNA_brk_join_enz"/>
</dbReference>
<dbReference type="PROSITE" id="PS51898">
    <property type="entry name" value="TYR_RECOMBINASE"/>
    <property type="match status" value="1"/>
</dbReference>
<evidence type="ECO:0000256" key="3">
    <source>
        <dbReference type="ARBA" id="ARBA00023125"/>
    </source>
</evidence>
<evidence type="ECO:0000256" key="4">
    <source>
        <dbReference type="ARBA" id="ARBA00023172"/>
    </source>
</evidence>
<evidence type="ECO:0000256" key="2">
    <source>
        <dbReference type="ARBA" id="ARBA00022908"/>
    </source>
</evidence>
<protein>
    <submittedName>
        <fullName evidence="6">Site-specific integrase</fullName>
    </submittedName>
</protein>
<dbReference type="Proteomes" id="UP000244064">
    <property type="component" value="Unassembled WGS sequence"/>
</dbReference>
<comment type="similarity">
    <text evidence="1">Belongs to the 'phage' integrase family.</text>
</comment>
<dbReference type="GO" id="GO:0003677">
    <property type="term" value="F:DNA binding"/>
    <property type="evidence" value="ECO:0007669"/>
    <property type="project" value="UniProtKB-KW"/>
</dbReference>
<sequence length="415" mass="47478">MKVKRYQFNSLPFVSIVDEADCPIDPYVSCYLNGALSAKSANTRFRYANELLFVLQYFSEKNIDLPERVASGIFISQMEYVQFYDRCCLSKGSGDEGINIRFLDINDKHLRNIIVANQKGMAKVASETLQGRIRRLRQFLLWLFDEFHEVQDADEKTKNKFNGLIAKIRLDEDALGKNGGQHVGDPEESVIPDDVFVKFLEMVMPSSPNNPFKASRVRNYLIVNLLVLSGIRRGALAKLKISDCLFHGTNDQLAIYRSANDPTDLRSEKPNQKTKAHFASVDPGFLEKVKFYIDNVRIAFPRAQFHDFVFVSENDSKGTAGQPLSLKAINAIFQKLSRSLGFHVHPHLLRHKWNEIFDKKGESLGVNPALLEDARKYAMGWSQNTTQNRRYNEKRIALKTREISMAHQKRVDPQK</sequence>
<dbReference type="OrthoDB" id="6819422at2"/>
<dbReference type="Pfam" id="PF00589">
    <property type="entry name" value="Phage_integrase"/>
    <property type="match status" value="1"/>
</dbReference>
<dbReference type="EMBL" id="QASN01000006">
    <property type="protein sequence ID" value="PTU75659.1"/>
    <property type="molecule type" value="Genomic_DNA"/>
</dbReference>
<dbReference type="AlphaFoldDB" id="A0A2T5PD51"/>
<feature type="domain" description="Tyr recombinase" evidence="5">
    <location>
        <begin position="190"/>
        <end position="405"/>
    </location>
</feature>
<keyword evidence="2" id="KW-0229">DNA integration</keyword>
<dbReference type="Gene3D" id="1.10.443.10">
    <property type="entry name" value="Intergrase catalytic core"/>
    <property type="match status" value="1"/>
</dbReference>